<dbReference type="Gene3D" id="3.40.50.1000">
    <property type="entry name" value="HAD superfamily/HAD-like"/>
    <property type="match status" value="1"/>
</dbReference>
<dbReference type="NCBIfam" id="TIGR01686">
    <property type="entry name" value="FkbH"/>
    <property type="match status" value="1"/>
</dbReference>
<dbReference type="Pfam" id="PF00702">
    <property type="entry name" value="Hydrolase"/>
    <property type="match status" value="1"/>
</dbReference>
<protein>
    <recommendedName>
        <fullName evidence="3">FkbH domain-containing protein</fullName>
    </recommendedName>
</protein>
<evidence type="ECO:0000313" key="1">
    <source>
        <dbReference type="EMBL" id="ARN73617.1"/>
    </source>
</evidence>
<gene>
    <name evidence="1" type="ORF">BST96_05475</name>
</gene>
<dbReference type="RefSeq" id="WP_085757731.1">
    <property type="nucleotide sequence ID" value="NZ_CP019343.1"/>
</dbReference>
<dbReference type="NCBIfam" id="TIGR01681">
    <property type="entry name" value="HAD-SF-IIIC"/>
    <property type="match status" value="1"/>
</dbReference>
<dbReference type="AlphaFoldDB" id="A0A1X9NF86"/>
<evidence type="ECO:0008006" key="3">
    <source>
        <dbReference type="Google" id="ProtNLM"/>
    </source>
</evidence>
<dbReference type="InterPro" id="IPR036412">
    <property type="entry name" value="HAD-like_sf"/>
</dbReference>
<accession>A0A1X9NF86</accession>
<dbReference type="OrthoDB" id="323926at2"/>
<dbReference type="InterPro" id="IPR023214">
    <property type="entry name" value="HAD_sf"/>
</dbReference>
<dbReference type="InterPro" id="IPR010033">
    <property type="entry name" value="HAD_SF_ppase_IIIC"/>
</dbReference>
<dbReference type="Proteomes" id="UP000193450">
    <property type="component" value="Chromosome"/>
</dbReference>
<evidence type="ECO:0000313" key="2">
    <source>
        <dbReference type="Proteomes" id="UP000193450"/>
    </source>
</evidence>
<dbReference type="EMBL" id="CP019343">
    <property type="protein sequence ID" value="ARN73617.1"/>
    <property type="molecule type" value="Genomic_DNA"/>
</dbReference>
<reference evidence="1 2" key="1">
    <citation type="submission" date="2016-11" db="EMBL/GenBank/DDBJ databases">
        <title>Trade-off between light-utilization and light-protection in marine flavobacteria.</title>
        <authorList>
            <person name="Kumagai Y."/>
        </authorList>
    </citation>
    <scope>NUCLEOTIDE SEQUENCE [LARGE SCALE GENOMIC DNA]</scope>
    <source>
        <strain evidence="1 2">NBRC 107125</strain>
    </source>
</reference>
<proteinExistence type="predicted"/>
<dbReference type="SUPFAM" id="SSF56784">
    <property type="entry name" value="HAD-like"/>
    <property type="match status" value="1"/>
</dbReference>
<keyword evidence="2" id="KW-1185">Reference proteome</keyword>
<organism evidence="1 2">
    <name type="scientific">Oceanicoccus sagamiensis</name>
    <dbReference type="NCBI Taxonomy" id="716816"/>
    <lineage>
        <taxon>Bacteria</taxon>
        <taxon>Pseudomonadati</taxon>
        <taxon>Pseudomonadota</taxon>
        <taxon>Gammaproteobacteria</taxon>
        <taxon>Cellvibrionales</taxon>
        <taxon>Spongiibacteraceae</taxon>
        <taxon>Oceanicoccus</taxon>
    </lineage>
</organism>
<dbReference type="InterPro" id="IPR010037">
    <property type="entry name" value="FkbH_domain"/>
</dbReference>
<name>A0A1X9NF86_9GAMM</name>
<dbReference type="KEGG" id="osg:BST96_05475"/>
<sequence length="613" mass="70049">MYEFEVDFKQYRAEDVPADVQKAFQLNTEVFKDVEAISPLLWEEHCTECAMPGCYSTCDIYEPRKDGKCRRFTHGISKIAAESGMLDYIVKVDFKRWGSLMATSKVGVSDLSLTQSAEKKIQWVEDIARNTPDNWLSIAGRRGISTRLARRYKKGVVEKLLNHSGADASPSHFVLEIFNPSDAVADITFTIRAEGGEKNSFPYQQRLKLPKGFHSEVIEYSEIAGHIDPDEKHFISFVPNQSGEDLQGTSLYFGYLGFVKKPAAENNLVTEKAHAGKTVKVVAWDLDNTLWDGILVEQKDQDSLQLKPDIEHIIKELDRRGIVNSIISKNDHENAMAKLQEFGIDDYFVFPEISWEPKSVAMGQVINNFNVNADTVVFIDDSPFEREEVASQHPLVRVFPETQYQQILNKDEFNPEVSVESGRRREFYKNQKIRNAAKQGFSGAYFDFVRSCEINLNLCSGKVEEIDRIHELIQRTNQMNFSGNRYNKSELQRILQSDEYDTYRLKCDDKFGDYGTVGFCVVENEKPQMIDLAFSCRVQSKRVEHAFIRWLLERYKAAGNDKFLATYNKTEKNTQSGKVFADIGFIEENPGLYSFSLSSLIEDEGLIQISFEG</sequence>